<proteinExistence type="predicted"/>
<evidence type="ECO:0000313" key="2">
    <source>
        <dbReference type="Proteomes" id="UP001060215"/>
    </source>
</evidence>
<protein>
    <submittedName>
        <fullName evidence="1">Cation/H(+) antiporter 15</fullName>
    </submittedName>
</protein>
<evidence type="ECO:0000313" key="1">
    <source>
        <dbReference type="EMBL" id="KAI7989132.1"/>
    </source>
</evidence>
<dbReference type="EMBL" id="CM045771">
    <property type="protein sequence ID" value="KAI7989132.1"/>
    <property type="molecule type" value="Genomic_DNA"/>
</dbReference>
<gene>
    <name evidence="1" type="ORF">LOK49_LG13G01434</name>
</gene>
<dbReference type="Proteomes" id="UP001060215">
    <property type="component" value="Chromosome 14"/>
</dbReference>
<accession>A0ACC0FLY6</accession>
<keyword evidence="2" id="KW-1185">Reference proteome</keyword>
<reference evidence="1 2" key="1">
    <citation type="journal article" date="2022" name="Plant J.">
        <title>Chromosome-level genome of Camellia lanceoleosa provides a valuable resource for understanding genome evolution and self-incompatibility.</title>
        <authorList>
            <person name="Gong W."/>
            <person name="Xiao S."/>
            <person name="Wang L."/>
            <person name="Liao Z."/>
            <person name="Chang Y."/>
            <person name="Mo W."/>
            <person name="Hu G."/>
            <person name="Li W."/>
            <person name="Zhao G."/>
            <person name="Zhu H."/>
            <person name="Hu X."/>
            <person name="Ji K."/>
            <person name="Xiang X."/>
            <person name="Song Q."/>
            <person name="Yuan D."/>
            <person name="Jin S."/>
            <person name="Zhang L."/>
        </authorList>
    </citation>
    <scope>NUCLEOTIDE SEQUENCE [LARGE SCALE GENOMIC DNA]</scope>
    <source>
        <strain evidence="1">SQ_2022a</strain>
    </source>
</reference>
<name>A0ACC0FLY6_9ERIC</name>
<organism evidence="1 2">
    <name type="scientific">Camellia lanceoleosa</name>
    <dbReference type="NCBI Taxonomy" id="1840588"/>
    <lineage>
        <taxon>Eukaryota</taxon>
        <taxon>Viridiplantae</taxon>
        <taxon>Streptophyta</taxon>
        <taxon>Embryophyta</taxon>
        <taxon>Tracheophyta</taxon>
        <taxon>Spermatophyta</taxon>
        <taxon>Magnoliopsida</taxon>
        <taxon>eudicotyledons</taxon>
        <taxon>Gunneridae</taxon>
        <taxon>Pentapetalae</taxon>
        <taxon>asterids</taxon>
        <taxon>Ericales</taxon>
        <taxon>Theaceae</taxon>
        <taxon>Camellia</taxon>
    </lineage>
</organism>
<sequence length="142" mass="15395">MSEHHGISLTVMQFIAGDNAIDPTRVETSAEPSSPTTIGGGDDKGDRNKQLDEVYIKEFRARTMNDSIIYKEKVVNNGEDTMAAIRSIDNTLYDLFIVGRGQGMVSPPPEVDDWSECPELGAIGDLLASSDFAATMSVLVVQ</sequence>
<comment type="caution">
    <text evidence="1">The sequence shown here is derived from an EMBL/GenBank/DDBJ whole genome shotgun (WGS) entry which is preliminary data.</text>
</comment>